<keyword evidence="4 6" id="KW-0501">Molybdenum cofactor biosynthesis</keyword>
<dbReference type="InterPro" id="IPR001453">
    <property type="entry name" value="MoaB/Mog_dom"/>
</dbReference>
<dbReference type="EMBL" id="CAXIXY010000003">
    <property type="protein sequence ID" value="CAL2078135.1"/>
    <property type="molecule type" value="Genomic_DNA"/>
</dbReference>
<dbReference type="Pfam" id="PF03454">
    <property type="entry name" value="MoeA_C"/>
    <property type="match status" value="1"/>
</dbReference>
<keyword evidence="7" id="KW-0812">Transmembrane</keyword>
<comment type="similarity">
    <text evidence="3 6">Belongs to the MoeA family.</text>
</comment>
<dbReference type="Gene3D" id="2.40.340.10">
    <property type="entry name" value="MoeA, C-terminal, domain IV"/>
    <property type="match status" value="1"/>
</dbReference>
<evidence type="ECO:0000256" key="5">
    <source>
        <dbReference type="ARBA" id="ARBA00047317"/>
    </source>
</evidence>
<keyword evidence="7" id="KW-0472">Membrane</keyword>
<keyword evidence="7" id="KW-1133">Transmembrane helix</keyword>
<comment type="caution">
    <text evidence="9">The sequence shown here is derived from an EMBL/GenBank/DDBJ whole genome shotgun (WGS) entry which is preliminary data.</text>
</comment>
<keyword evidence="10" id="KW-1185">Reference proteome</keyword>
<gene>
    <name evidence="9" type="ORF">T190607A01A_10644</name>
</gene>
<dbReference type="CDD" id="cd00887">
    <property type="entry name" value="MoeA"/>
    <property type="match status" value="1"/>
</dbReference>
<keyword evidence="6" id="KW-0460">Magnesium</keyword>
<comment type="pathway">
    <text evidence="2 6">Cofactor biosynthesis; molybdopterin biosynthesis.</text>
</comment>
<dbReference type="GO" id="GO:0061599">
    <property type="term" value="F:molybdopterin molybdotransferase activity"/>
    <property type="evidence" value="ECO:0007669"/>
    <property type="project" value="UniProtKB-EC"/>
</dbReference>
<dbReference type="Pfam" id="PF00994">
    <property type="entry name" value="MoCF_biosynth"/>
    <property type="match status" value="1"/>
</dbReference>
<dbReference type="PANTHER" id="PTHR10192:SF5">
    <property type="entry name" value="GEPHYRIN"/>
    <property type="match status" value="1"/>
</dbReference>
<name>A0ABM9NTA5_9FLAO</name>
<evidence type="ECO:0000256" key="1">
    <source>
        <dbReference type="ARBA" id="ARBA00002901"/>
    </source>
</evidence>
<dbReference type="InterPro" id="IPR005111">
    <property type="entry name" value="MoeA_C_domain_IV"/>
</dbReference>
<dbReference type="InterPro" id="IPR036425">
    <property type="entry name" value="MoaB/Mog-like_dom_sf"/>
</dbReference>
<protein>
    <recommendedName>
        <fullName evidence="6">Molybdopterin molybdenumtransferase</fullName>
        <ecNumber evidence="6">2.10.1.1</ecNumber>
    </recommendedName>
</protein>
<feature type="transmembrane region" description="Helical" evidence="7">
    <location>
        <begin position="286"/>
        <end position="308"/>
    </location>
</feature>
<dbReference type="NCBIfam" id="NF045515">
    <property type="entry name" value="Glp_gephyrin"/>
    <property type="match status" value="1"/>
</dbReference>
<organism evidence="9 10">
    <name type="scientific">Tenacibaculum platacis</name>
    <dbReference type="NCBI Taxonomy" id="3137852"/>
    <lineage>
        <taxon>Bacteria</taxon>
        <taxon>Pseudomonadati</taxon>
        <taxon>Bacteroidota</taxon>
        <taxon>Flavobacteriia</taxon>
        <taxon>Flavobacteriales</taxon>
        <taxon>Flavobacteriaceae</taxon>
        <taxon>Tenacibaculum</taxon>
    </lineage>
</organism>
<dbReference type="EC" id="2.10.1.1" evidence="6"/>
<keyword evidence="6" id="KW-0500">Molybdenum</keyword>
<reference evidence="9 10" key="1">
    <citation type="submission" date="2024-05" db="EMBL/GenBank/DDBJ databases">
        <authorList>
            <person name="Duchaud E."/>
        </authorList>
    </citation>
    <scope>NUCLEOTIDE SEQUENCE [LARGE SCALE GENOMIC DNA]</scope>
    <source>
        <strain evidence="9">Ena-SAMPLE-TAB-13-05-2024-13:56:06:370-140302</strain>
    </source>
</reference>
<sequence>MISIDEAISIVKNNSKTLQELKTIKVEKAFGYLLAEDIVSPIDMPPFRQSAMDGYAICSGTFSSYTIIGEVKAGDSINPELKPGEAVRIFTGAAVPDTADVILIQEKVTVKDNELYTEEEFKIAQNIRPKGEQVQKGEVALQKGAKIVPATVGYLYSLGIDKVSVIKKPSVAIVSTGNELIEAGEELKHGQIYESNSAMLTSALYSLKFYDTEVYKIEDNYEATLSTLRTVLKNHDLVLITGGISVGEYDFVGRALKELEVNELFYKVKQKPGKPLFYGKKDETQIFALPGNPAASLSCFYIYVYIVLQKMMGKSTLELPRVESTTLNSFIKKGDRPQFLKAIYNNGKVELLEGQNSSMLQTFAVSNALVFVPGEVSEISINDKVETILLPV</sequence>
<evidence type="ECO:0000256" key="7">
    <source>
        <dbReference type="SAM" id="Phobius"/>
    </source>
</evidence>
<accession>A0ABM9NTA5</accession>
<dbReference type="SMART" id="SM00852">
    <property type="entry name" value="MoCF_biosynth"/>
    <property type="match status" value="1"/>
</dbReference>
<comment type="cofactor">
    <cofactor evidence="6">
        <name>Mg(2+)</name>
        <dbReference type="ChEBI" id="CHEBI:18420"/>
    </cofactor>
</comment>
<dbReference type="Gene3D" id="2.170.190.11">
    <property type="entry name" value="Molybdopterin biosynthesis moea protein, domain 3"/>
    <property type="match status" value="1"/>
</dbReference>
<evidence type="ECO:0000313" key="9">
    <source>
        <dbReference type="EMBL" id="CAL2078135.1"/>
    </source>
</evidence>
<dbReference type="InterPro" id="IPR036688">
    <property type="entry name" value="MoeA_C_domain_IV_sf"/>
</dbReference>
<dbReference type="Gene3D" id="3.40.980.10">
    <property type="entry name" value="MoaB/Mog-like domain"/>
    <property type="match status" value="1"/>
</dbReference>
<evidence type="ECO:0000259" key="8">
    <source>
        <dbReference type="SMART" id="SM00852"/>
    </source>
</evidence>
<comment type="catalytic activity">
    <reaction evidence="5">
        <text>adenylyl-molybdopterin + molybdate = Mo-molybdopterin + AMP + H(+)</text>
        <dbReference type="Rhea" id="RHEA:35047"/>
        <dbReference type="ChEBI" id="CHEBI:15378"/>
        <dbReference type="ChEBI" id="CHEBI:36264"/>
        <dbReference type="ChEBI" id="CHEBI:62727"/>
        <dbReference type="ChEBI" id="CHEBI:71302"/>
        <dbReference type="ChEBI" id="CHEBI:456215"/>
        <dbReference type="EC" id="2.10.1.1"/>
    </reaction>
</comment>
<dbReference type="Gene3D" id="3.90.105.10">
    <property type="entry name" value="Molybdopterin biosynthesis moea protein, domain 2"/>
    <property type="match status" value="1"/>
</dbReference>
<keyword evidence="6 9" id="KW-0808">Transferase</keyword>
<dbReference type="SUPFAM" id="SSF53218">
    <property type="entry name" value="Molybdenum cofactor biosynthesis proteins"/>
    <property type="match status" value="1"/>
</dbReference>
<dbReference type="InterPro" id="IPR038987">
    <property type="entry name" value="MoeA-like"/>
</dbReference>
<dbReference type="InterPro" id="IPR036135">
    <property type="entry name" value="MoeA_linker/N_sf"/>
</dbReference>
<keyword evidence="6" id="KW-0479">Metal-binding</keyword>
<dbReference type="Proteomes" id="UP001497416">
    <property type="component" value="Unassembled WGS sequence"/>
</dbReference>
<evidence type="ECO:0000256" key="4">
    <source>
        <dbReference type="ARBA" id="ARBA00023150"/>
    </source>
</evidence>
<dbReference type="NCBIfam" id="TIGR00177">
    <property type="entry name" value="molyb_syn"/>
    <property type="match status" value="1"/>
</dbReference>
<dbReference type="InterPro" id="IPR005110">
    <property type="entry name" value="MoeA_linker/N"/>
</dbReference>
<evidence type="ECO:0000256" key="6">
    <source>
        <dbReference type="RuleBase" id="RU365090"/>
    </source>
</evidence>
<evidence type="ECO:0000256" key="3">
    <source>
        <dbReference type="ARBA" id="ARBA00010763"/>
    </source>
</evidence>
<feature type="domain" description="MoaB/Mog" evidence="8">
    <location>
        <begin position="172"/>
        <end position="310"/>
    </location>
</feature>
<comment type="function">
    <text evidence="1 6">Catalyzes the insertion of molybdate into adenylated molybdopterin with the concomitant release of AMP.</text>
</comment>
<dbReference type="RefSeq" id="WP_348710280.1">
    <property type="nucleotide sequence ID" value="NZ_CAXIXY010000003.1"/>
</dbReference>
<dbReference type="Pfam" id="PF03453">
    <property type="entry name" value="MoeA_N"/>
    <property type="match status" value="1"/>
</dbReference>
<proteinExistence type="inferred from homology"/>
<dbReference type="SUPFAM" id="SSF63867">
    <property type="entry name" value="MoeA C-terminal domain-like"/>
    <property type="match status" value="1"/>
</dbReference>
<dbReference type="PANTHER" id="PTHR10192">
    <property type="entry name" value="MOLYBDOPTERIN BIOSYNTHESIS PROTEIN"/>
    <property type="match status" value="1"/>
</dbReference>
<dbReference type="SUPFAM" id="SSF63882">
    <property type="entry name" value="MoeA N-terminal region -like"/>
    <property type="match status" value="1"/>
</dbReference>
<evidence type="ECO:0000256" key="2">
    <source>
        <dbReference type="ARBA" id="ARBA00005046"/>
    </source>
</evidence>
<evidence type="ECO:0000313" key="10">
    <source>
        <dbReference type="Proteomes" id="UP001497416"/>
    </source>
</evidence>